<gene>
    <name evidence="2" type="ORF">RF11_10293</name>
</gene>
<dbReference type="EMBL" id="JWZT01003127">
    <property type="protein sequence ID" value="KII67620.1"/>
    <property type="molecule type" value="Genomic_DNA"/>
</dbReference>
<name>A0A0C2MTZ0_THEKT</name>
<sequence>MKRGEVGDIITLLPNLFEIELKRLPRFQGICNAVLKCARIALEQIKLLDRDGVFLMSEEVIKHMKYDPIEKIIEGTASTQLKKTQTASSLQLRDNKERHGNVQIK</sequence>
<feature type="compositionally biased region" description="Basic and acidic residues" evidence="1">
    <location>
        <begin position="93"/>
        <end position="105"/>
    </location>
</feature>
<accession>A0A0C2MTZ0</accession>
<evidence type="ECO:0000313" key="3">
    <source>
        <dbReference type="Proteomes" id="UP000031668"/>
    </source>
</evidence>
<dbReference type="AlphaFoldDB" id="A0A0C2MTZ0"/>
<dbReference type="Proteomes" id="UP000031668">
    <property type="component" value="Unassembled WGS sequence"/>
</dbReference>
<evidence type="ECO:0000256" key="1">
    <source>
        <dbReference type="SAM" id="MobiDB-lite"/>
    </source>
</evidence>
<organism evidence="2 3">
    <name type="scientific">Thelohanellus kitauei</name>
    <name type="common">Myxosporean</name>
    <dbReference type="NCBI Taxonomy" id="669202"/>
    <lineage>
        <taxon>Eukaryota</taxon>
        <taxon>Metazoa</taxon>
        <taxon>Cnidaria</taxon>
        <taxon>Myxozoa</taxon>
        <taxon>Myxosporea</taxon>
        <taxon>Bivalvulida</taxon>
        <taxon>Platysporina</taxon>
        <taxon>Myxobolidae</taxon>
        <taxon>Thelohanellus</taxon>
    </lineage>
</organism>
<comment type="caution">
    <text evidence="2">The sequence shown here is derived from an EMBL/GenBank/DDBJ whole genome shotgun (WGS) entry which is preliminary data.</text>
</comment>
<protein>
    <submittedName>
        <fullName evidence="2">Uncharacterized protein</fullName>
    </submittedName>
</protein>
<reference evidence="2 3" key="1">
    <citation type="journal article" date="2014" name="Genome Biol. Evol.">
        <title>The genome of the myxosporean Thelohanellus kitauei shows adaptations to nutrient acquisition within its fish host.</title>
        <authorList>
            <person name="Yang Y."/>
            <person name="Xiong J."/>
            <person name="Zhou Z."/>
            <person name="Huo F."/>
            <person name="Miao W."/>
            <person name="Ran C."/>
            <person name="Liu Y."/>
            <person name="Zhang J."/>
            <person name="Feng J."/>
            <person name="Wang M."/>
            <person name="Wang M."/>
            <person name="Wang L."/>
            <person name="Yao B."/>
        </authorList>
    </citation>
    <scope>NUCLEOTIDE SEQUENCE [LARGE SCALE GENOMIC DNA]</scope>
    <source>
        <strain evidence="2">Wuqing</strain>
    </source>
</reference>
<feature type="region of interest" description="Disordered" evidence="1">
    <location>
        <begin position="84"/>
        <end position="105"/>
    </location>
</feature>
<evidence type="ECO:0000313" key="2">
    <source>
        <dbReference type="EMBL" id="KII67620.1"/>
    </source>
</evidence>
<keyword evidence="3" id="KW-1185">Reference proteome</keyword>
<proteinExistence type="predicted"/>